<reference evidence="2" key="2">
    <citation type="submission" date="2023-02" db="EMBL/GenBank/DDBJ databases">
        <authorList>
            <consortium name="DOE Joint Genome Institute"/>
            <person name="Mondo S.J."/>
            <person name="Chang Y."/>
            <person name="Wang Y."/>
            <person name="Ahrendt S."/>
            <person name="Andreopoulos W."/>
            <person name="Barry K."/>
            <person name="Beard J."/>
            <person name="Benny G.L."/>
            <person name="Blankenship S."/>
            <person name="Bonito G."/>
            <person name="Cuomo C."/>
            <person name="Desiro A."/>
            <person name="Gervers K.A."/>
            <person name="Hundley H."/>
            <person name="Kuo A."/>
            <person name="LaButti K."/>
            <person name="Lang B.F."/>
            <person name="Lipzen A."/>
            <person name="O'Donnell K."/>
            <person name="Pangilinan J."/>
            <person name="Reynolds N."/>
            <person name="Sandor L."/>
            <person name="Smith M.W."/>
            <person name="Tsang A."/>
            <person name="Grigoriev I.V."/>
            <person name="Stajich J.E."/>
            <person name="Spatafora J.W."/>
        </authorList>
    </citation>
    <scope>NUCLEOTIDE SEQUENCE</scope>
    <source>
        <strain evidence="2">RSA 2281</strain>
    </source>
</reference>
<evidence type="ECO:0000313" key="3">
    <source>
        <dbReference type="Proteomes" id="UP001209540"/>
    </source>
</evidence>
<feature type="compositionally biased region" description="Basic residues" evidence="1">
    <location>
        <begin position="143"/>
        <end position="152"/>
    </location>
</feature>
<feature type="region of interest" description="Disordered" evidence="1">
    <location>
        <begin position="122"/>
        <end position="152"/>
    </location>
</feature>
<dbReference type="AlphaFoldDB" id="A0AAD5PFZ5"/>
<proteinExistence type="predicted"/>
<dbReference type="EMBL" id="JAIXMP010000008">
    <property type="protein sequence ID" value="KAI9269135.1"/>
    <property type="molecule type" value="Genomic_DNA"/>
</dbReference>
<sequence length="152" mass="17240">MQTQSTWRRDHYLFDVHTTAWQASQQQGTKILLSNNSNNCTQLHNAFDHGLIYHHHVNEKTPNNTQEFRARSSDPKLTYHCSADCDAVGSSIIFRQPREAITFTEDPFRLAAAQRELNKRASCSTTTTSTSSTSYLMDNDPSKRRKTMAGAS</sequence>
<evidence type="ECO:0000256" key="1">
    <source>
        <dbReference type="SAM" id="MobiDB-lite"/>
    </source>
</evidence>
<feature type="compositionally biased region" description="Low complexity" evidence="1">
    <location>
        <begin position="122"/>
        <end position="134"/>
    </location>
</feature>
<comment type="caution">
    <text evidence="2">The sequence shown here is derived from an EMBL/GenBank/DDBJ whole genome shotgun (WGS) entry which is preliminary data.</text>
</comment>
<gene>
    <name evidence="2" type="ORF">BDA99DRAFT_503649</name>
</gene>
<reference evidence="2" key="1">
    <citation type="journal article" date="2022" name="IScience">
        <title>Evolution of zygomycete secretomes and the origins of terrestrial fungal ecologies.</title>
        <authorList>
            <person name="Chang Y."/>
            <person name="Wang Y."/>
            <person name="Mondo S."/>
            <person name="Ahrendt S."/>
            <person name="Andreopoulos W."/>
            <person name="Barry K."/>
            <person name="Beard J."/>
            <person name="Benny G.L."/>
            <person name="Blankenship S."/>
            <person name="Bonito G."/>
            <person name="Cuomo C."/>
            <person name="Desiro A."/>
            <person name="Gervers K.A."/>
            <person name="Hundley H."/>
            <person name="Kuo A."/>
            <person name="LaButti K."/>
            <person name="Lang B.F."/>
            <person name="Lipzen A."/>
            <person name="O'Donnell K."/>
            <person name="Pangilinan J."/>
            <person name="Reynolds N."/>
            <person name="Sandor L."/>
            <person name="Smith M.E."/>
            <person name="Tsang A."/>
            <person name="Grigoriev I.V."/>
            <person name="Stajich J.E."/>
            <person name="Spatafora J.W."/>
        </authorList>
    </citation>
    <scope>NUCLEOTIDE SEQUENCE</scope>
    <source>
        <strain evidence="2">RSA 2281</strain>
    </source>
</reference>
<organism evidence="2 3">
    <name type="scientific">Phascolomyces articulosus</name>
    <dbReference type="NCBI Taxonomy" id="60185"/>
    <lineage>
        <taxon>Eukaryota</taxon>
        <taxon>Fungi</taxon>
        <taxon>Fungi incertae sedis</taxon>
        <taxon>Mucoromycota</taxon>
        <taxon>Mucoromycotina</taxon>
        <taxon>Mucoromycetes</taxon>
        <taxon>Mucorales</taxon>
        <taxon>Lichtheimiaceae</taxon>
        <taxon>Phascolomyces</taxon>
    </lineage>
</organism>
<dbReference type="Proteomes" id="UP001209540">
    <property type="component" value="Unassembled WGS sequence"/>
</dbReference>
<name>A0AAD5PFZ5_9FUNG</name>
<evidence type="ECO:0000313" key="2">
    <source>
        <dbReference type="EMBL" id="KAI9269135.1"/>
    </source>
</evidence>
<protein>
    <submittedName>
        <fullName evidence="2">Uncharacterized protein</fullName>
    </submittedName>
</protein>
<keyword evidence="3" id="KW-1185">Reference proteome</keyword>
<accession>A0AAD5PFZ5</accession>